<sequence length="421" mass="47585">MHASGVAALPVDRRAVRLVDLVHRSQGSRDPDVREVRGSYSEPRVTSERVPEPSYDIHFVHDEAMTLSWADSVVPLRVVCNTVQLQERFDAWFEHQWFLPYENVVDAQGRAPRLLGMTVYLVPYYFAECHATLSYCMMTETLPPSLSSSSLSDPLTVLDAVLQELSSSGVSASNTRIQRGIFEHHAKLSVLGACFTSLPVERGRSPHGWSEAFEHVDLNHVSRIHGGASAGHWLISLTHQALGLDMQEDEQSHGVSVHTVPVDMTSINSPWELERRMEAKASKVSRAELKHSLMQQQEQREYRQNQRRAPRPRRGQEDCLLPLDGPEDRSAFKLSVEEESYAFLNVERVLLPFWSAQYQDRTGKTYQVWVNASTGAIAAQRAWHWMRILKVSLVALSVVATATIVARCLRSEDRRGLIDRP</sequence>
<evidence type="ECO:0000313" key="3">
    <source>
        <dbReference type="Proteomes" id="UP000324585"/>
    </source>
</evidence>
<accession>A0A5J4YVC2</accession>
<evidence type="ECO:0000313" key="2">
    <source>
        <dbReference type="EMBL" id="KAA8494654.1"/>
    </source>
</evidence>
<gene>
    <name evidence="2" type="ORF">FVE85_2895</name>
</gene>
<proteinExistence type="predicted"/>
<reference evidence="3" key="1">
    <citation type="journal article" date="2019" name="Nat. Commun.">
        <title>Expansion of phycobilisome linker gene families in mesophilic red algae.</title>
        <authorList>
            <person name="Lee J."/>
            <person name="Kim D."/>
            <person name="Bhattacharya D."/>
            <person name="Yoon H.S."/>
        </authorList>
    </citation>
    <scope>NUCLEOTIDE SEQUENCE [LARGE SCALE GENOMIC DNA]</scope>
    <source>
        <strain evidence="3">CCMP 1328</strain>
    </source>
</reference>
<organism evidence="2 3">
    <name type="scientific">Porphyridium purpureum</name>
    <name type="common">Red alga</name>
    <name type="synonym">Porphyridium cruentum</name>
    <dbReference type="NCBI Taxonomy" id="35688"/>
    <lineage>
        <taxon>Eukaryota</taxon>
        <taxon>Rhodophyta</taxon>
        <taxon>Bangiophyceae</taxon>
        <taxon>Porphyridiales</taxon>
        <taxon>Porphyridiaceae</taxon>
        <taxon>Porphyridium</taxon>
    </lineage>
</organism>
<protein>
    <submittedName>
        <fullName evidence="2">Uncharacterized protein</fullName>
    </submittedName>
</protein>
<evidence type="ECO:0000256" key="1">
    <source>
        <dbReference type="SAM" id="MobiDB-lite"/>
    </source>
</evidence>
<feature type="compositionally biased region" description="Basic and acidic residues" evidence="1">
    <location>
        <begin position="28"/>
        <end position="37"/>
    </location>
</feature>
<name>A0A5J4YVC2_PORPP</name>
<feature type="region of interest" description="Disordered" evidence="1">
    <location>
        <begin position="284"/>
        <end position="322"/>
    </location>
</feature>
<comment type="caution">
    <text evidence="2">The sequence shown here is derived from an EMBL/GenBank/DDBJ whole genome shotgun (WGS) entry which is preliminary data.</text>
</comment>
<dbReference type="AlphaFoldDB" id="A0A5J4YVC2"/>
<keyword evidence="3" id="KW-1185">Reference proteome</keyword>
<feature type="region of interest" description="Disordered" evidence="1">
    <location>
        <begin position="28"/>
        <end position="47"/>
    </location>
</feature>
<dbReference type="Proteomes" id="UP000324585">
    <property type="component" value="Unassembled WGS sequence"/>
</dbReference>
<dbReference type="EMBL" id="VRMN01000004">
    <property type="protein sequence ID" value="KAA8494654.1"/>
    <property type="molecule type" value="Genomic_DNA"/>
</dbReference>